<dbReference type="EMBL" id="CP003075">
    <property type="protein sequence ID" value="AEQ52366.1"/>
    <property type="molecule type" value="Genomic_DNA"/>
</dbReference>
<proteinExistence type="predicted"/>
<dbReference type="RefSeq" id="WP_014131515.1">
    <property type="nucleotide sequence ID" value="NC_016078.1"/>
</dbReference>
<dbReference type="HOGENOM" id="CLU_2331227_0_0_5"/>
<gene>
    <name evidence="1" type="ordered locus">KKY_2357</name>
</gene>
<name>G4R8C2_PELHB</name>
<accession>G4R8C2</accession>
<evidence type="ECO:0000313" key="2">
    <source>
        <dbReference type="Proteomes" id="UP000008850"/>
    </source>
</evidence>
<protein>
    <submittedName>
        <fullName evidence="1">Uncharacterized protein</fullName>
    </submittedName>
</protein>
<dbReference type="Proteomes" id="UP000008850">
    <property type="component" value="Chromosome"/>
</dbReference>
<dbReference type="AlphaFoldDB" id="G4R8C2"/>
<keyword evidence="2" id="KW-1185">Reference proteome</keyword>
<reference evidence="1 2" key="1">
    <citation type="journal article" date="2012" name="J. Bacteriol.">
        <title>Complete genome sequence of Pelagibacterium halotolerans B2T.</title>
        <authorList>
            <person name="Huo Y.Y."/>
            <person name="Cheng H."/>
            <person name="Han X.F."/>
            <person name="Jiang X.W."/>
            <person name="Sun C."/>
            <person name="Zhang X.Q."/>
            <person name="Zhu X.F."/>
            <person name="Liu Y.F."/>
            <person name="Li P.F."/>
            <person name="Ni P.X."/>
            <person name="Wu M."/>
        </authorList>
    </citation>
    <scope>NUCLEOTIDE SEQUENCE [LARGE SCALE GENOMIC DNA]</scope>
    <source>
        <strain evidence="2">DSM 22347 / JCM 15775 / CGMCC 1.7692 / B2</strain>
    </source>
</reference>
<organism evidence="1 2">
    <name type="scientific">Pelagibacterium halotolerans (strain DSM 22347 / JCM 15775 / CGMCC 1.7692 / B2)</name>
    <dbReference type="NCBI Taxonomy" id="1082931"/>
    <lineage>
        <taxon>Bacteria</taxon>
        <taxon>Pseudomonadati</taxon>
        <taxon>Pseudomonadota</taxon>
        <taxon>Alphaproteobacteria</taxon>
        <taxon>Hyphomicrobiales</taxon>
        <taxon>Devosiaceae</taxon>
        <taxon>Pelagibacterium</taxon>
    </lineage>
</organism>
<evidence type="ECO:0000313" key="1">
    <source>
        <dbReference type="EMBL" id="AEQ52366.1"/>
    </source>
</evidence>
<dbReference type="STRING" id="1082931.KKY_2357"/>
<sequence>MSIPSFEGTYSHFFPGHKGVVDTALSDKGPDQEVRVLFSDGAVARGTCRPCGEGQCRLDLEPYRTAAGTEIGAKSWLVELSPMGDGRMLYRIVSHWQR</sequence>
<dbReference type="KEGG" id="phl:KKY_2357"/>